<reference evidence="2" key="1">
    <citation type="journal article" date="2020" name="Genome Biol.">
        <title>Gamete binning: chromosome-level and haplotype-resolved genome assembly enabled by high-throughput single-cell sequencing of gamete genomes.</title>
        <authorList>
            <person name="Campoy J.A."/>
            <person name="Sun H."/>
            <person name="Goel M."/>
            <person name="Jiao W.-B."/>
            <person name="Folz-Donahue K."/>
            <person name="Wang N."/>
            <person name="Rubio M."/>
            <person name="Liu C."/>
            <person name="Kukat C."/>
            <person name="Ruiz D."/>
            <person name="Huettel B."/>
            <person name="Schneeberger K."/>
        </authorList>
    </citation>
    <scope>NUCLEOTIDE SEQUENCE [LARGE SCALE GENOMIC DNA]</scope>
    <source>
        <strain evidence="2">cv. Rojo Pasion</strain>
    </source>
</reference>
<dbReference type="EMBL" id="CAEKKB010000006">
    <property type="protein sequence ID" value="CAB4312538.1"/>
    <property type="molecule type" value="Genomic_DNA"/>
</dbReference>
<accession>A0A6J5XN38</accession>
<protein>
    <submittedName>
        <fullName evidence="1">Uncharacterized protein</fullName>
    </submittedName>
</protein>
<keyword evidence="2" id="KW-1185">Reference proteome</keyword>
<proteinExistence type="predicted"/>
<name>A0A6J5XN38_PRUAR</name>
<gene>
    <name evidence="1" type="ORF">ORAREDHAP_LOCUS35003</name>
</gene>
<dbReference type="Proteomes" id="UP000507245">
    <property type="component" value="Unassembled WGS sequence"/>
</dbReference>
<evidence type="ECO:0000313" key="2">
    <source>
        <dbReference type="Proteomes" id="UP000507245"/>
    </source>
</evidence>
<dbReference type="AlphaFoldDB" id="A0A6J5XN38"/>
<organism evidence="1 2">
    <name type="scientific">Prunus armeniaca</name>
    <name type="common">Apricot</name>
    <name type="synonym">Armeniaca vulgaris</name>
    <dbReference type="NCBI Taxonomy" id="36596"/>
    <lineage>
        <taxon>Eukaryota</taxon>
        <taxon>Viridiplantae</taxon>
        <taxon>Streptophyta</taxon>
        <taxon>Embryophyta</taxon>
        <taxon>Tracheophyta</taxon>
        <taxon>Spermatophyta</taxon>
        <taxon>Magnoliopsida</taxon>
        <taxon>eudicotyledons</taxon>
        <taxon>Gunneridae</taxon>
        <taxon>Pentapetalae</taxon>
        <taxon>rosids</taxon>
        <taxon>fabids</taxon>
        <taxon>Rosales</taxon>
        <taxon>Rosaceae</taxon>
        <taxon>Amygdaloideae</taxon>
        <taxon>Amygdaleae</taxon>
        <taxon>Prunus</taxon>
    </lineage>
</organism>
<sequence>MDHDLNLLCTLSPLKSICKKRKIIALLSTENTRSLPQNSEPAPRPEPSLYSVSIEVDFHSPGFVIPLDGDGSRMCFVYVGEDGTFERSFARLAMIKLHISTCVGRQMVTAVLEGLHSFNCNGLELSGQALLSSFIKCDHLDKHGIEADASCSSPSTCLKVGRQMAD</sequence>
<evidence type="ECO:0000313" key="1">
    <source>
        <dbReference type="EMBL" id="CAB4312538.1"/>
    </source>
</evidence>